<keyword evidence="9" id="KW-0862">Zinc</keyword>
<feature type="domain" description="RBD" evidence="17">
    <location>
        <begin position="119"/>
        <end position="191"/>
    </location>
</feature>
<feature type="compositionally biased region" description="Polar residues" evidence="14">
    <location>
        <begin position="286"/>
        <end position="298"/>
    </location>
</feature>
<dbReference type="EC" id="2.7.11.1" evidence="2"/>
<evidence type="ECO:0000256" key="5">
    <source>
        <dbReference type="ARBA" id="ARBA00022679"/>
    </source>
</evidence>
<evidence type="ECO:0000256" key="3">
    <source>
        <dbReference type="ARBA" id="ARBA00022527"/>
    </source>
</evidence>
<dbReference type="InterPro" id="IPR046349">
    <property type="entry name" value="C1-like_sf"/>
</dbReference>
<name>A0A3B4ZSE0_9TELE</name>
<dbReference type="SMART" id="SM00455">
    <property type="entry name" value="RBD"/>
    <property type="match status" value="1"/>
</dbReference>
<dbReference type="InterPro" id="IPR000719">
    <property type="entry name" value="Prot_kinase_dom"/>
</dbReference>
<evidence type="ECO:0000259" key="17">
    <source>
        <dbReference type="PROSITE" id="PS50898"/>
    </source>
</evidence>
<evidence type="ECO:0000256" key="4">
    <source>
        <dbReference type="ARBA" id="ARBA00022553"/>
    </source>
</evidence>
<organism evidence="18">
    <name type="scientific">Stegastes partitus</name>
    <name type="common">bicolor damselfish</name>
    <dbReference type="NCBI Taxonomy" id="144197"/>
    <lineage>
        <taxon>Eukaryota</taxon>
        <taxon>Metazoa</taxon>
        <taxon>Chordata</taxon>
        <taxon>Craniata</taxon>
        <taxon>Vertebrata</taxon>
        <taxon>Euteleostomi</taxon>
        <taxon>Actinopterygii</taxon>
        <taxon>Neopterygii</taxon>
        <taxon>Teleostei</taxon>
        <taxon>Neoteleostei</taxon>
        <taxon>Acanthomorphata</taxon>
        <taxon>Ovalentaria</taxon>
        <taxon>Pomacentridae</taxon>
        <taxon>Stegastes</taxon>
    </lineage>
</organism>
<dbReference type="SUPFAM" id="SSF56112">
    <property type="entry name" value="Protein kinase-like (PK-like)"/>
    <property type="match status" value="1"/>
</dbReference>
<dbReference type="FunFam" id="1.10.510.10:FF:000036">
    <property type="entry name" value="RAF proto-oncogene serine/threonine-protein kinase"/>
    <property type="match status" value="1"/>
</dbReference>
<dbReference type="AlphaFoldDB" id="A0A3B4ZSE0"/>
<dbReference type="InterPro" id="IPR029071">
    <property type="entry name" value="Ubiquitin-like_domsf"/>
</dbReference>
<accession>A0A3B4ZSE0</accession>
<keyword evidence="10 13" id="KW-0067">ATP-binding</keyword>
<keyword evidence="5" id="KW-0808">Transferase</keyword>
<dbReference type="FunFam" id="3.30.200.20:FF:000024">
    <property type="entry name" value="B-Raf proto-oncogene serine/threonine-protein kinase"/>
    <property type="match status" value="1"/>
</dbReference>
<evidence type="ECO:0000256" key="14">
    <source>
        <dbReference type="SAM" id="MobiDB-lite"/>
    </source>
</evidence>
<keyword evidence="7 13" id="KW-0547">Nucleotide-binding</keyword>
<keyword evidence="4" id="KW-0597">Phosphoprotein</keyword>
<evidence type="ECO:0000256" key="6">
    <source>
        <dbReference type="ARBA" id="ARBA00022723"/>
    </source>
</evidence>
<dbReference type="FunFam" id="3.30.60.20:FF:000004">
    <property type="entry name" value="B-Raf proto-oncogene serine/threonine-protein kinase"/>
    <property type="match status" value="1"/>
</dbReference>
<dbReference type="SUPFAM" id="SSF54236">
    <property type="entry name" value="Ubiquitin-like"/>
    <property type="match status" value="1"/>
</dbReference>
<dbReference type="InterPro" id="IPR011009">
    <property type="entry name" value="Kinase-like_dom_sf"/>
</dbReference>
<dbReference type="PROSITE" id="PS50081">
    <property type="entry name" value="ZF_DAG_PE_2"/>
    <property type="match status" value="1"/>
</dbReference>
<dbReference type="GO" id="GO:0005739">
    <property type="term" value="C:mitochondrion"/>
    <property type="evidence" value="ECO:0007669"/>
    <property type="project" value="TreeGrafter"/>
</dbReference>
<dbReference type="InterPro" id="IPR001245">
    <property type="entry name" value="Ser-Thr/Tyr_kinase_cat_dom"/>
</dbReference>
<evidence type="ECO:0000256" key="1">
    <source>
        <dbReference type="ARBA" id="ARBA00010507"/>
    </source>
</evidence>
<dbReference type="Pfam" id="PF02196">
    <property type="entry name" value="RBD"/>
    <property type="match status" value="1"/>
</dbReference>
<dbReference type="InterPro" id="IPR051681">
    <property type="entry name" value="Ser/Thr_Kinases-Pseudokinases"/>
</dbReference>
<dbReference type="Gene3D" id="3.10.20.90">
    <property type="entry name" value="Phosphatidylinositol 3-kinase Catalytic Subunit, Chain A, domain 1"/>
    <property type="match status" value="1"/>
</dbReference>
<evidence type="ECO:0000256" key="7">
    <source>
        <dbReference type="ARBA" id="ARBA00022741"/>
    </source>
</evidence>
<dbReference type="SMART" id="SM00220">
    <property type="entry name" value="S_TKc"/>
    <property type="match status" value="1"/>
</dbReference>
<feature type="compositionally biased region" description="Polar residues" evidence="14">
    <location>
        <begin position="268"/>
        <end position="277"/>
    </location>
</feature>
<comment type="catalytic activity">
    <reaction evidence="12">
        <text>L-seryl-[protein] + ATP = O-phospho-L-seryl-[protein] + ADP + H(+)</text>
        <dbReference type="Rhea" id="RHEA:17989"/>
        <dbReference type="Rhea" id="RHEA-COMP:9863"/>
        <dbReference type="Rhea" id="RHEA-COMP:11604"/>
        <dbReference type="ChEBI" id="CHEBI:15378"/>
        <dbReference type="ChEBI" id="CHEBI:29999"/>
        <dbReference type="ChEBI" id="CHEBI:30616"/>
        <dbReference type="ChEBI" id="CHEBI:83421"/>
        <dbReference type="ChEBI" id="CHEBI:456216"/>
        <dbReference type="EC" id="2.7.11.1"/>
    </reaction>
</comment>
<dbReference type="Gene3D" id="1.10.510.10">
    <property type="entry name" value="Transferase(Phosphotransferase) domain 1"/>
    <property type="match status" value="1"/>
</dbReference>
<dbReference type="PANTHER" id="PTHR44329">
    <property type="entry name" value="SERINE/THREONINE-PROTEIN KINASE TNNI3K-RELATED"/>
    <property type="match status" value="1"/>
</dbReference>
<feature type="compositionally biased region" description="Basic and acidic residues" evidence="14">
    <location>
        <begin position="312"/>
        <end position="327"/>
    </location>
</feature>
<dbReference type="GO" id="GO:0046872">
    <property type="term" value="F:metal ion binding"/>
    <property type="evidence" value="ECO:0007669"/>
    <property type="project" value="UniProtKB-KW"/>
</dbReference>
<dbReference type="SMART" id="SM00109">
    <property type="entry name" value="C1"/>
    <property type="match status" value="1"/>
</dbReference>
<dbReference type="PRINTS" id="PR00008">
    <property type="entry name" value="DAGPEDOMAIN"/>
</dbReference>
<dbReference type="Gene3D" id="3.30.200.20">
    <property type="entry name" value="Phosphorylase Kinase, domain 1"/>
    <property type="match status" value="1"/>
</dbReference>
<dbReference type="PROSITE" id="PS00108">
    <property type="entry name" value="PROTEIN_KINASE_ST"/>
    <property type="match status" value="1"/>
</dbReference>
<evidence type="ECO:0000256" key="8">
    <source>
        <dbReference type="ARBA" id="ARBA00022777"/>
    </source>
</evidence>
<dbReference type="Gene3D" id="3.30.60.20">
    <property type="match status" value="1"/>
</dbReference>
<dbReference type="InterPro" id="IPR017441">
    <property type="entry name" value="Protein_kinase_ATP_BS"/>
</dbReference>
<dbReference type="GO" id="GO:0005886">
    <property type="term" value="C:plasma membrane"/>
    <property type="evidence" value="ECO:0007669"/>
    <property type="project" value="TreeGrafter"/>
</dbReference>
<dbReference type="InterPro" id="IPR020454">
    <property type="entry name" value="DAG/PE-bd"/>
</dbReference>
<dbReference type="CDD" id="cd17134">
    <property type="entry name" value="RBD_BRAF"/>
    <property type="match status" value="1"/>
</dbReference>
<dbReference type="STRING" id="144197.ENSSPAP00000011808"/>
<dbReference type="GeneTree" id="ENSGT00940000156154"/>
<dbReference type="PANTHER" id="PTHR44329:SF240">
    <property type="entry name" value="SERINE_THREONINE-PROTEIN KINASE B-RAF"/>
    <property type="match status" value="1"/>
</dbReference>
<evidence type="ECO:0000256" key="11">
    <source>
        <dbReference type="ARBA" id="ARBA00047899"/>
    </source>
</evidence>
<feature type="domain" description="Protein kinase" evidence="15">
    <location>
        <begin position="422"/>
        <end position="682"/>
    </location>
</feature>
<keyword evidence="8" id="KW-0418">Kinase</keyword>
<evidence type="ECO:0000256" key="12">
    <source>
        <dbReference type="ARBA" id="ARBA00048679"/>
    </source>
</evidence>
<keyword evidence="6" id="KW-0479">Metal-binding</keyword>
<comment type="catalytic activity">
    <reaction evidence="11">
        <text>L-threonyl-[protein] + ATP = O-phospho-L-threonyl-[protein] + ADP + H(+)</text>
        <dbReference type="Rhea" id="RHEA:46608"/>
        <dbReference type="Rhea" id="RHEA-COMP:11060"/>
        <dbReference type="Rhea" id="RHEA-COMP:11605"/>
        <dbReference type="ChEBI" id="CHEBI:15378"/>
        <dbReference type="ChEBI" id="CHEBI:30013"/>
        <dbReference type="ChEBI" id="CHEBI:30616"/>
        <dbReference type="ChEBI" id="CHEBI:61977"/>
        <dbReference type="ChEBI" id="CHEBI:456216"/>
        <dbReference type="EC" id="2.7.11.1"/>
    </reaction>
</comment>
<keyword evidence="3" id="KW-0723">Serine/threonine-protein kinase</keyword>
<sequence length="733" mass="81910">MQIWNIKQMIKLTQEHLEALLDKFGGEHNPPSIYLEAYEEYTSKLDALQQREQQLLEAMGNGADFSCSPSPVPALLEVKMGGCGIGGGPQTFPSAPNTLAVLQTPTDASRANPRSPQKPIVRVFLPNKQRTVVPARCGMTVRDSLKKALMMRGLIPECCAVYRIQDGEKKPIGWDTDISWLTGEELHVEVLENVPLTTHNFVRKTFFTLAFCDFCRKLLFQGFRCQTCGYKFHQRCSTEVPLMCVNYDQLDLLLVSKFFEHHPFTQEEVSSEGTTPVSEACPSLPPSDSTGSICHTTVSPSKSIPIPPSFRPNEEDHRNQFGQRDRSSSAPNVHINTIEPVNIDDLIRDQGLPRSDGGSTTGLSATPPASLPGSLTSVKVPQKSPCQQRERKSSSSSEDRNKMKTLGRRDSSDDWEIPEGQITLGQRIGSGSFGTVFKGKWHGDVAVKMLNVTAPTPQQLQAFKNEVGVLRKTRHVNILLFMGYTTKPQLAIVTQWCEGSSLYHHLHIIETKFEMIKLIDIARQTAQGMDYLHAKSIIHRDLKSNNIFLHEDLTVKIGDFGLATVKSRWSGSHQFEQLSGSILWMAPEVIRLQDKNPYSFQSDVYAFGIVLYELMSGALPYSNINNRDQIIFMVGRGYLSPDLSKVRSNCPKAMKRLMADCLKKKREERPLFPQILASIELLARSLPKIHRSASEPSLNRAGFQTEDFSLYACASPKTPIQAGGYGELMLTRH</sequence>
<dbReference type="GO" id="GO:0005524">
    <property type="term" value="F:ATP binding"/>
    <property type="evidence" value="ECO:0007669"/>
    <property type="project" value="UniProtKB-UniRule"/>
</dbReference>
<dbReference type="FunFam" id="3.10.20.90:FF:000015">
    <property type="entry name" value="B-Raf proto-oncogene serine/threonine-protein kinase"/>
    <property type="match status" value="1"/>
</dbReference>
<dbReference type="GO" id="GO:0005829">
    <property type="term" value="C:cytosol"/>
    <property type="evidence" value="ECO:0007669"/>
    <property type="project" value="TreeGrafter"/>
</dbReference>
<dbReference type="Pfam" id="PF07714">
    <property type="entry name" value="PK_Tyr_Ser-Thr"/>
    <property type="match status" value="1"/>
</dbReference>
<evidence type="ECO:0000256" key="9">
    <source>
        <dbReference type="ARBA" id="ARBA00022833"/>
    </source>
</evidence>
<dbReference type="InterPro" id="IPR008271">
    <property type="entry name" value="Ser/Thr_kinase_AS"/>
</dbReference>
<dbReference type="Pfam" id="PF00130">
    <property type="entry name" value="C1_1"/>
    <property type="match status" value="1"/>
</dbReference>
<evidence type="ECO:0000259" key="15">
    <source>
        <dbReference type="PROSITE" id="PS50011"/>
    </source>
</evidence>
<proteinExistence type="inferred from homology"/>
<evidence type="ECO:0000256" key="10">
    <source>
        <dbReference type="ARBA" id="ARBA00022840"/>
    </source>
</evidence>
<protein>
    <recommendedName>
        <fullName evidence="2">non-specific serine/threonine protein kinase</fullName>
        <ecNumber evidence="2">2.7.11.1</ecNumber>
    </recommendedName>
</protein>
<dbReference type="PROSITE" id="PS50898">
    <property type="entry name" value="RBD"/>
    <property type="match status" value="1"/>
</dbReference>
<comment type="similarity">
    <text evidence="1">Belongs to the protein kinase superfamily. TKL Ser/Thr protein kinase family. RAF subfamily.</text>
</comment>
<reference evidence="18" key="1">
    <citation type="submission" date="2023-09" db="UniProtKB">
        <authorList>
            <consortium name="Ensembl"/>
        </authorList>
    </citation>
    <scope>IDENTIFICATION</scope>
</reference>
<feature type="region of interest" description="Disordered" evidence="14">
    <location>
        <begin position="268"/>
        <end position="417"/>
    </location>
</feature>
<feature type="domain" description="Phorbol-ester/DAG-type" evidence="16">
    <location>
        <begin position="198"/>
        <end position="244"/>
    </location>
</feature>
<feature type="compositionally biased region" description="Polar residues" evidence="14">
    <location>
        <begin position="373"/>
        <end position="387"/>
    </location>
</feature>
<dbReference type="PROSITE" id="PS00479">
    <property type="entry name" value="ZF_DAG_PE_1"/>
    <property type="match status" value="1"/>
</dbReference>
<dbReference type="Ensembl" id="ENSSPAT00000012014.1">
    <property type="protein sequence ID" value="ENSSPAP00000011808.1"/>
    <property type="gene ID" value="ENSSPAG00000008939.1"/>
</dbReference>
<feature type="binding site" evidence="13">
    <location>
        <position position="448"/>
    </location>
    <ligand>
        <name>ATP</name>
        <dbReference type="ChEBI" id="CHEBI:30616"/>
    </ligand>
</feature>
<dbReference type="PROSITE" id="PS50011">
    <property type="entry name" value="PROTEIN_KINASE_DOM"/>
    <property type="match status" value="1"/>
</dbReference>
<evidence type="ECO:0000313" key="18">
    <source>
        <dbReference type="Ensembl" id="ENSSPAP00000011808.1"/>
    </source>
</evidence>
<dbReference type="GO" id="GO:0004709">
    <property type="term" value="F:MAP kinase kinase kinase activity"/>
    <property type="evidence" value="ECO:0007669"/>
    <property type="project" value="TreeGrafter"/>
</dbReference>
<dbReference type="SUPFAM" id="SSF57889">
    <property type="entry name" value="Cysteine-rich domain"/>
    <property type="match status" value="1"/>
</dbReference>
<dbReference type="InterPro" id="IPR002219">
    <property type="entry name" value="PKC_DAG/PE"/>
</dbReference>
<evidence type="ECO:0000256" key="2">
    <source>
        <dbReference type="ARBA" id="ARBA00012513"/>
    </source>
</evidence>
<evidence type="ECO:0000256" key="13">
    <source>
        <dbReference type="PROSITE-ProRule" id="PRU10141"/>
    </source>
</evidence>
<feature type="compositionally biased region" description="Basic and acidic residues" evidence="14">
    <location>
        <begin position="388"/>
        <end position="412"/>
    </location>
</feature>
<evidence type="ECO:0000259" key="16">
    <source>
        <dbReference type="PROSITE" id="PS50081"/>
    </source>
</evidence>
<dbReference type="InterPro" id="IPR003116">
    <property type="entry name" value="RBD_dom"/>
</dbReference>
<dbReference type="CDD" id="cd14062">
    <property type="entry name" value="STKc_Raf"/>
    <property type="match status" value="1"/>
</dbReference>
<dbReference type="PROSITE" id="PS00107">
    <property type="entry name" value="PROTEIN_KINASE_ATP"/>
    <property type="match status" value="1"/>
</dbReference>